<dbReference type="EMBL" id="SDRB02010952">
    <property type="protein sequence ID" value="THG03471.1"/>
    <property type="molecule type" value="Genomic_DNA"/>
</dbReference>
<evidence type="ECO:0000313" key="6">
    <source>
        <dbReference type="EMBL" id="THG03471.1"/>
    </source>
</evidence>
<evidence type="ECO:0000313" key="7">
    <source>
        <dbReference type="Proteomes" id="UP000306102"/>
    </source>
</evidence>
<dbReference type="PANTHER" id="PTHR22835">
    <property type="entry name" value="ZINC FINGER FYVE DOMAIN CONTAINING PROTEIN"/>
    <property type="match status" value="1"/>
</dbReference>
<organism evidence="6 7">
    <name type="scientific">Camellia sinensis var. sinensis</name>
    <name type="common">China tea</name>
    <dbReference type="NCBI Taxonomy" id="542762"/>
    <lineage>
        <taxon>Eukaryota</taxon>
        <taxon>Viridiplantae</taxon>
        <taxon>Streptophyta</taxon>
        <taxon>Embryophyta</taxon>
        <taxon>Tracheophyta</taxon>
        <taxon>Spermatophyta</taxon>
        <taxon>Magnoliopsida</taxon>
        <taxon>eudicotyledons</taxon>
        <taxon>Gunneridae</taxon>
        <taxon>Pentapetalae</taxon>
        <taxon>asterids</taxon>
        <taxon>Ericales</taxon>
        <taxon>Theaceae</taxon>
        <taxon>Camellia</taxon>
    </lineage>
</organism>
<dbReference type="PANTHER" id="PTHR22835:SF546">
    <property type="entry name" value="GDSL-LIKE LIPASE_ACYLHYDROLASE"/>
    <property type="match status" value="1"/>
</dbReference>
<keyword evidence="2 5" id="KW-0732">Signal</keyword>
<evidence type="ECO:0000256" key="5">
    <source>
        <dbReference type="SAM" id="SignalP"/>
    </source>
</evidence>
<feature type="chain" id="PRO_5020936647" evidence="5">
    <location>
        <begin position="19"/>
        <end position="383"/>
    </location>
</feature>
<evidence type="ECO:0000256" key="3">
    <source>
        <dbReference type="ARBA" id="ARBA00022801"/>
    </source>
</evidence>
<dbReference type="GO" id="GO:0016788">
    <property type="term" value="F:hydrolase activity, acting on ester bonds"/>
    <property type="evidence" value="ECO:0007669"/>
    <property type="project" value="InterPro"/>
</dbReference>
<name>A0A4S4DKN8_CAMSN</name>
<evidence type="ECO:0000256" key="2">
    <source>
        <dbReference type="ARBA" id="ARBA00022729"/>
    </source>
</evidence>
<accession>A0A4S4DKN8</accession>
<keyword evidence="7" id="KW-1185">Reference proteome</keyword>
<keyword evidence="4" id="KW-0325">Glycoprotein</keyword>
<dbReference type="Gene3D" id="3.40.50.1110">
    <property type="entry name" value="SGNH hydrolase"/>
    <property type="match status" value="1"/>
</dbReference>
<dbReference type="Pfam" id="PF00657">
    <property type="entry name" value="Lipase_GDSL"/>
    <property type="match status" value="1"/>
</dbReference>
<keyword evidence="3" id="KW-0378">Hydrolase</keyword>
<comment type="similarity">
    <text evidence="1">Belongs to the 'GDSL' lipolytic enzyme family.</text>
</comment>
<protein>
    <submittedName>
        <fullName evidence="6">Uncharacterized protein</fullName>
    </submittedName>
</protein>
<feature type="signal peptide" evidence="5">
    <location>
        <begin position="1"/>
        <end position="18"/>
    </location>
</feature>
<dbReference type="CDD" id="cd01837">
    <property type="entry name" value="SGNH_plant_lipase_like"/>
    <property type="match status" value="1"/>
</dbReference>
<evidence type="ECO:0000256" key="1">
    <source>
        <dbReference type="ARBA" id="ARBA00008668"/>
    </source>
</evidence>
<dbReference type="InterPro" id="IPR001087">
    <property type="entry name" value="GDSL"/>
</dbReference>
<gene>
    <name evidence="6" type="ORF">TEA_022844</name>
</gene>
<dbReference type="InterPro" id="IPR035669">
    <property type="entry name" value="SGNH_plant_lipase-like"/>
</dbReference>
<dbReference type="AlphaFoldDB" id="A0A4S4DKN8"/>
<dbReference type="Proteomes" id="UP000306102">
    <property type="component" value="Unassembled WGS sequence"/>
</dbReference>
<evidence type="ECO:0000256" key="4">
    <source>
        <dbReference type="ARBA" id="ARBA00023180"/>
    </source>
</evidence>
<reference evidence="6 7" key="1">
    <citation type="journal article" date="2018" name="Proc. Natl. Acad. Sci. U.S.A.">
        <title>Draft genome sequence of Camellia sinensis var. sinensis provides insights into the evolution of the tea genome and tea quality.</title>
        <authorList>
            <person name="Wei C."/>
            <person name="Yang H."/>
            <person name="Wang S."/>
            <person name="Zhao J."/>
            <person name="Liu C."/>
            <person name="Gao L."/>
            <person name="Xia E."/>
            <person name="Lu Y."/>
            <person name="Tai Y."/>
            <person name="She G."/>
            <person name="Sun J."/>
            <person name="Cao H."/>
            <person name="Tong W."/>
            <person name="Gao Q."/>
            <person name="Li Y."/>
            <person name="Deng W."/>
            <person name="Jiang X."/>
            <person name="Wang W."/>
            <person name="Chen Q."/>
            <person name="Zhang S."/>
            <person name="Li H."/>
            <person name="Wu J."/>
            <person name="Wang P."/>
            <person name="Li P."/>
            <person name="Shi C."/>
            <person name="Zheng F."/>
            <person name="Jian J."/>
            <person name="Huang B."/>
            <person name="Shan D."/>
            <person name="Shi M."/>
            <person name="Fang C."/>
            <person name="Yue Y."/>
            <person name="Li F."/>
            <person name="Li D."/>
            <person name="Wei S."/>
            <person name="Han B."/>
            <person name="Jiang C."/>
            <person name="Yin Y."/>
            <person name="Xia T."/>
            <person name="Zhang Z."/>
            <person name="Bennetzen J.L."/>
            <person name="Zhao S."/>
            <person name="Wan X."/>
        </authorList>
    </citation>
    <scope>NUCLEOTIDE SEQUENCE [LARGE SCALE GENOMIC DNA]</scope>
    <source>
        <strain evidence="7">cv. Shuchazao</strain>
        <tissue evidence="6">Leaf</tissue>
    </source>
</reference>
<sequence length="383" mass="42788">MEFVNRLVFGISITIVLSANFAAMDVTSFQPCNFSTIYNFGDSNSDTGTLSAAFYPIPPPNGQTFFKMPVGRVSDGRLIIDFIAEHLKLPHLSAYMDSVEADFKHGANFASIGATFVNWMETFWQHGVSPFSVNTQINNHFDQFKNRTIDLYNQGKVDISTLPNPKDFSNALYVINIGHTDLSVGFRKLSTEQFQNTTLSTMAQNVTDYVQALYRMGARTFWIQNARPIGCFPNSTLSIKNSKLGFLDQNGCIKSQNDIAMELNKQIKDKVIKLRTQLADAVLTYVDVYTAEYDLISNAKSQGFTDPMKICCGIYENGVYVQCGKKENINGKEVYAGSCENPSTYISWDGIHHTEAANYWIANRIINGSLSDPPIPITRACHK</sequence>
<dbReference type="InterPro" id="IPR036514">
    <property type="entry name" value="SGNH_hydro_sf"/>
</dbReference>
<dbReference type="SUPFAM" id="SSF52266">
    <property type="entry name" value="SGNH hydrolase"/>
    <property type="match status" value="1"/>
</dbReference>
<proteinExistence type="inferred from homology"/>
<comment type="caution">
    <text evidence="6">The sequence shown here is derived from an EMBL/GenBank/DDBJ whole genome shotgun (WGS) entry which is preliminary data.</text>
</comment>